<organism evidence="1 2">
    <name type="scientific">Saccharolobus islandicus (strain L.S.2.15 / Lassen #1)</name>
    <name type="common">Sulfolobus islandicus</name>
    <dbReference type="NCBI Taxonomy" id="429572"/>
    <lineage>
        <taxon>Archaea</taxon>
        <taxon>Thermoproteota</taxon>
        <taxon>Thermoprotei</taxon>
        <taxon>Sulfolobales</taxon>
        <taxon>Sulfolobaceae</taxon>
        <taxon>Saccharolobus</taxon>
    </lineage>
</organism>
<dbReference type="EMBL" id="CP001399">
    <property type="protein sequence ID" value="ACP34774.1"/>
    <property type="molecule type" value="Genomic_DNA"/>
</dbReference>
<dbReference type="RefSeq" id="WP_012713172.1">
    <property type="nucleotide sequence ID" value="NC_012589.1"/>
</dbReference>
<protein>
    <submittedName>
        <fullName evidence="1">Uncharacterized protein</fullName>
    </submittedName>
</protein>
<reference evidence="1 2" key="1">
    <citation type="journal article" date="2009" name="Proc. Natl. Acad. Sci. U.S.A.">
        <title>Biogeography of the Sulfolobus islandicus pan-genome.</title>
        <authorList>
            <person name="Reno M.L."/>
            <person name="Held N.L."/>
            <person name="Fields C.J."/>
            <person name="Burke P.V."/>
            <person name="Whitaker R.J."/>
        </authorList>
    </citation>
    <scope>NUCLEOTIDE SEQUENCE [LARGE SCALE GENOMIC DNA]</scope>
    <source>
        <strain evidence="2">L.S.2.15 / Lassen #1</strain>
    </source>
</reference>
<dbReference type="KEGG" id="sis:LS215_0699"/>
<dbReference type="OrthoDB" id="41517at2157"/>
<dbReference type="Gene3D" id="3.30.70.1900">
    <property type="match status" value="1"/>
</dbReference>
<accession>C3MMF1</accession>
<proteinExistence type="predicted"/>
<dbReference type="Proteomes" id="UP000001747">
    <property type="component" value="Chromosome"/>
</dbReference>
<gene>
    <name evidence="1" type="ordered locus">LS215_0699</name>
</gene>
<evidence type="ECO:0000313" key="1">
    <source>
        <dbReference type="EMBL" id="ACP34774.1"/>
    </source>
</evidence>
<dbReference type="AlphaFoldDB" id="C3MMF1"/>
<sequence>MGKSLVTSTKVTISPLKKGRSYLIKYSTIPHFMEVEGGNIYSFEVGGNYDDVIYALRDLDKKRIFNTTWEIVDVRLKEVKFNYKGRIRVSIRTPALIADPLIKSKKKRFTNAFSFVFAVNFMDHLKITREEYRKLILELEEKVREEPSEIGYASVIYAGKKIIGIVGKLRYELLEVDERIIGTLENALAKGIGSSRRNGFGRIEVKCEDYGI</sequence>
<dbReference type="GeneID" id="25394389"/>
<dbReference type="HOGENOM" id="CLU_1297535_0_0_2"/>
<evidence type="ECO:0000313" key="2">
    <source>
        <dbReference type="Proteomes" id="UP000001747"/>
    </source>
</evidence>
<name>C3MMF1_SACI2</name>